<dbReference type="OrthoDB" id="3650630at2759"/>
<reference evidence="3" key="1">
    <citation type="journal article" date="2012" name="PLoS Genet.">
        <title>The genomes of the fungal plant pathogens Cladosporium fulvum and Dothistroma septosporum reveal adaptation to different hosts and lifestyles but also signatures of common ancestry.</title>
        <authorList>
            <person name="de Wit P.J.G.M."/>
            <person name="van der Burgt A."/>
            <person name="Oekmen B."/>
            <person name="Stergiopoulos I."/>
            <person name="Abd-Elsalam K.A."/>
            <person name="Aerts A.L."/>
            <person name="Bahkali A.H."/>
            <person name="Beenen H.G."/>
            <person name="Chettri P."/>
            <person name="Cox M.P."/>
            <person name="Datema E."/>
            <person name="de Vries R.P."/>
            <person name="Dhillon B."/>
            <person name="Ganley A.R."/>
            <person name="Griffiths S.A."/>
            <person name="Guo Y."/>
            <person name="Hamelin R.C."/>
            <person name="Henrissat B."/>
            <person name="Kabir M.S."/>
            <person name="Jashni M.K."/>
            <person name="Kema G."/>
            <person name="Klaubauf S."/>
            <person name="Lapidus A."/>
            <person name="Levasseur A."/>
            <person name="Lindquist E."/>
            <person name="Mehrabi R."/>
            <person name="Ohm R.A."/>
            <person name="Owen T.J."/>
            <person name="Salamov A."/>
            <person name="Schwelm A."/>
            <person name="Schijlen E."/>
            <person name="Sun H."/>
            <person name="van den Burg H.A."/>
            <person name="van Ham R.C.H.J."/>
            <person name="Zhang S."/>
            <person name="Goodwin S.B."/>
            <person name="Grigoriev I.V."/>
            <person name="Collemare J."/>
            <person name="Bradshaw R.E."/>
        </authorList>
    </citation>
    <scope>NUCLEOTIDE SEQUENCE [LARGE SCALE GENOMIC DNA]</scope>
    <source>
        <strain evidence="3">NZE10 / CBS 128990</strain>
    </source>
</reference>
<dbReference type="Proteomes" id="UP000016933">
    <property type="component" value="Unassembled WGS sequence"/>
</dbReference>
<protein>
    <submittedName>
        <fullName evidence="2">Uncharacterized protein</fullName>
    </submittedName>
</protein>
<name>N1PSJ6_DOTSN</name>
<gene>
    <name evidence="2" type="ORF">DOTSEDRAFT_71162</name>
</gene>
<sequence length="215" mass="23529">MRIIAKAESLTSNGWELWKLQAGAALNPPTHELGTGPGSAAKPLDLTSDGPIDVESTGSSQLLDKRQQADAAYKLLHEWSKTDSGPRDIMEGMQKNWTVTQHGVQTFNSKVEAATKAVLQHGTTAQSDLAKAAKDESLAVIEWLMAKARDDPDFRALTASVSKGITTDKRNRCSKGMSWRLGEQRMTQGRRFKTCPQIPCPLKVNAKRLRKQSGS</sequence>
<feature type="region of interest" description="Disordered" evidence="1">
    <location>
        <begin position="28"/>
        <end position="61"/>
    </location>
</feature>
<evidence type="ECO:0000313" key="3">
    <source>
        <dbReference type="Proteomes" id="UP000016933"/>
    </source>
</evidence>
<dbReference type="AlphaFoldDB" id="N1PSJ6"/>
<keyword evidence="3" id="KW-1185">Reference proteome</keyword>
<evidence type="ECO:0000313" key="2">
    <source>
        <dbReference type="EMBL" id="EME45340.1"/>
    </source>
</evidence>
<accession>N1PSJ6</accession>
<dbReference type="EMBL" id="KB446538">
    <property type="protein sequence ID" value="EME45340.1"/>
    <property type="molecule type" value="Genomic_DNA"/>
</dbReference>
<organism evidence="2 3">
    <name type="scientific">Dothistroma septosporum (strain NZE10 / CBS 128990)</name>
    <name type="common">Red band needle blight fungus</name>
    <name type="synonym">Mycosphaerella pini</name>
    <dbReference type="NCBI Taxonomy" id="675120"/>
    <lineage>
        <taxon>Eukaryota</taxon>
        <taxon>Fungi</taxon>
        <taxon>Dikarya</taxon>
        <taxon>Ascomycota</taxon>
        <taxon>Pezizomycotina</taxon>
        <taxon>Dothideomycetes</taxon>
        <taxon>Dothideomycetidae</taxon>
        <taxon>Mycosphaerellales</taxon>
        <taxon>Mycosphaerellaceae</taxon>
        <taxon>Dothistroma</taxon>
    </lineage>
</organism>
<reference evidence="2 3" key="2">
    <citation type="journal article" date="2012" name="PLoS Pathog.">
        <title>Diverse lifestyles and strategies of plant pathogenesis encoded in the genomes of eighteen Dothideomycetes fungi.</title>
        <authorList>
            <person name="Ohm R.A."/>
            <person name="Feau N."/>
            <person name="Henrissat B."/>
            <person name="Schoch C.L."/>
            <person name="Horwitz B.A."/>
            <person name="Barry K.W."/>
            <person name="Condon B.J."/>
            <person name="Copeland A.C."/>
            <person name="Dhillon B."/>
            <person name="Glaser F."/>
            <person name="Hesse C.N."/>
            <person name="Kosti I."/>
            <person name="LaButti K."/>
            <person name="Lindquist E.A."/>
            <person name="Lucas S."/>
            <person name="Salamov A.A."/>
            <person name="Bradshaw R.E."/>
            <person name="Ciuffetti L."/>
            <person name="Hamelin R.C."/>
            <person name="Kema G.H.J."/>
            <person name="Lawrence C."/>
            <person name="Scott J.A."/>
            <person name="Spatafora J.W."/>
            <person name="Turgeon B.G."/>
            <person name="de Wit P.J.G.M."/>
            <person name="Zhong S."/>
            <person name="Goodwin S.B."/>
            <person name="Grigoriev I.V."/>
        </authorList>
    </citation>
    <scope>NUCLEOTIDE SEQUENCE [LARGE SCALE GENOMIC DNA]</scope>
    <source>
        <strain evidence="3">NZE10 / CBS 128990</strain>
    </source>
</reference>
<proteinExistence type="predicted"/>
<dbReference type="HOGENOM" id="CLU_1283226_0_0_1"/>
<evidence type="ECO:0000256" key="1">
    <source>
        <dbReference type="SAM" id="MobiDB-lite"/>
    </source>
</evidence>